<proteinExistence type="predicted"/>
<accession>A0ABR3AB49</accession>
<feature type="region of interest" description="Disordered" evidence="1">
    <location>
        <begin position="70"/>
        <end position="133"/>
    </location>
</feature>
<comment type="caution">
    <text evidence="2">The sequence shown here is derived from an EMBL/GenBank/DDBJ whole genome shotgun (WGS) entry which is preliminary data.</text>
</comment>
<keyword evidence="3" id="KW-1185">Reference proteome</keyword>
<feature type="region of interest" description="Disordered" evidence="1">
    <location>
        <begin position="1"/>
        <end position="47"/>
    </location>
</feature>
<protein>
    <submittedName>
        <fullName evidence="2">Uncharacterized protein</fullName>
    </submittedName>
</protein>
<feature type="compositionally biased region" description="Low complexity" evidence="1">
    <location>
        <begin position="74"/>
        <end position="90"/>
    </location>
</feature>
<organism evidence="2 3">
    <name type="scientific">Marasmius tenuissimus</name>
    <dbReference type="NCBI Taxonomy" id="585030"/>
    <lineage>
        <taxon>Eukaryota</taxon>
        <taxon>Fungi</taxon>
        <taxon>Dikarya</taxon>
        <taxon>Basidiomycota</taxon>
        <taxon>Agaricomycotina</taxon>
        <taxon>Agaricomycetes</taxon>
        <taxon>Agaricomycetidae</taxon>
        <taxon>Agaricales</taxon>
        <taxon>Marasmiineae</taxon>
        <taxon>Marasmiaceae</taxon>
        <taxon>Marasmius</taxon>
    </lineage>
</organism>
<dbReference type="EMBL" id="JBBXMP010000005">
    <property type="protein sequence ID" value="KAL0070730.1"/>
    <property type="molecule type" value="Genomic_DNA"/>
</dbReference>
<gene>
    <name evidence="2" type="ORF">AAF712_001951</name>
</gene>
<evidence type="ECO:0000313" key="3">
    <source>
        <dbReference type="Proteomes" id="UP001437256"/>
    </source>
</evidence>
<feature type="region of interest" description="Disordered" evidence="1">
    <location>
        <begin position="190"/>
        <end position="216"/>
    </location>
</feature>
<feature type="compositionally biased region" description="Polar residues" evidence="1">
    <location>
        <begin position="91"/>
        <end position="119"/>
    </location>
</feature>
<feature type="compositionally biased region" description="Polar residues" evidence="1">
    <location>
        <begin position="1"/>
        <end position="12"/>
    </location>
</feature>
<evidence type="ECO:0000313" key="2">
    <source>
        <dbReference type="EMBL" id="KAL0070730.1"/>
    </source>
</evidence>
<dbReference type="Proteomes" id="UP001437256">
    <property type="component" value="Unassembled WGS sequence"/>
</dbReference>
<feature type="compositionally biased region" description="Low complexity" evidence="1">
    <location>
        <begin position="13"/>
        <end position="26"/>
    </location>
</feature>
<sequence>MTLNAHTSSPRTSFFDFSSPLPSSIPTRVKQKSTVKHTSAIPPLPPLPPAIVSPLASELPFEDNFFYSQSPVQTARSSSTPTHHSASPTPKANTSLKPPCQTPRSVTLPRQQNVRTPSTRSKKTPPIGPSPLRIVTLPEMSISEFGALSPRISSHLVEEATEEARAGERQAGVYPSIGMGYPSSWGDRLKSSLGSSTNSKKERCESSLGSRRVSKAAQDEAEEVMLEIIRDLVEETSGWDTSLHMEDSFKSLIQNAGITPQNSLDDMGDGEVFLSDDLTKTESVATRVQIDLGLLELDPYRMQCVQDAHAQESGFLAHGMPLMTLEEEGEEEEEELGDIEVNR</sequence>
<name>A0ABR3AB49_9AGAR</name>
<reference evidence="2 3" key="1">
    <citation type="submission" date="2024-05" db="EMBL/GenBank/DDBJ databases">
        <title>A draft genome resource for the thread blight pathogen Marasmius tenuissimus strain MS-2.</title>
        <authorList>
            <person name="Yulfo-Soto G.E."/>
            <person name="Baruah I.K."/>
            <person name="Amoako-Attah I."/>
            <person name="Bukari Y."/>
            <person name="Meinhardt L.W."/>
            <person name="Bailey B.A."/>
            <person name="Cohen S.P."/>
        </authorList>
    </citation>
    <scope>NUCLEOTIDE SEQUENCE [LARGE SCALE GENOMIC DNA]</scope>
    <source>
        <strain evidence="2 3">MS-2</strain>
    </source>
</reference>
<evidence type="ECO:0000256" key="1">
    <source>
        <dbReference type="SAM" id="MobiDB-lite"/>
    </source>
</evidence>